<organism evidence="2 3">
    <name type="scientific">Peucedramus taeniatus</name>
    <name type="common">Olive warbler</name>
    <dbReference type="NCBI Taxonomy" id="135441"/>
    <lineage>
        <taxon>Eukaryota</taxon>
        <taxon>Metazoa</taxon>
        <taxon>Chordata</taxon>
        <taxon>Craniata</taxon>
        <taxon>Vertebrata</taxon>
        <taxon>Euteleostomi</taxon>
        <taxon>Archelosauria</taxon>
        <taxon>Archosauria</taxon>
        <taxon>Dinosauria</taxon>
        <taxon>Saurischia</taxon>
        <taxon>Theropoda</taxon>
        <taxon>Coelurosauria</taxon>
        <taxon>Aves</taxon>
        <taxon>Neognathae</taxon>
        <taxon>Neoaves</taxon>
        <taxon>Telluraves</taxon>
        <taxon>Australaves</taxon>
        <taxon>Passeriformes</taxon>
        <taxon>Passeroidea</taxon>
        <taxon>Fringillidae</taxon>
        <taxon>Peucedraminae</taxon>
        <taxon>Peucedramus</taxon>
    </lineage>
</organism>
<dbReference type="AlphaFoldDB" id="A0A852FJI5"/>
<keyword evidence="1" id="KW-0853">WD repeat</keyword>
<dbReference type="PANTHER" id="PTHR13743">
    <property type="entry name" value="BEIGE/BEACH-RELATED"/>
    <property type="match status" value="1"/>
</dbReference>
<dbReference type="GO" id="GO:0008104">
    <property type="term" value="P:intracellular protein localization"/>
    <property type="evidence" value="ECO:0007669"/>
    <property type="project" value="TreeGrafter"/>
</dbReference>
<comment type="caution">
    <text evidence="2">The sequence shown here is derived from an EMBL/GenBank/DDBJ whole genome shotgun (WGS) entry which is preliminary data.</text>
</comment>
<proteinExistence type="predicted"/>
<evidence type="ECO:0000313" key="2">
    <source>
        <dbReference type="EMBL" id="NXQ14032.1"/>
    </source>
</evidence>
<dbReference type="InterPro" id="IPR036322">
    <property type="entry name" value="WD40_repeat_dom_sf"/>
</dbReference>
<reference evidence="2" key="1">
    <citation type="submission" date="2019-09" db="EMBL/GenBank/DDBJ databases">
        <title>Bird 10,000 Genomes (B10K) Project - Family phase.</title>
        <authorList>
            <person name="Zhang G."/>
        </authorList>
    </citation>
    <scope>NUCLEOTIDE SEQUENCE</scope>
    <source>
        <strain evidence="2">B10K-DU-002-52</strain>
        <tissue evidence="2">Muscle</tissue>
    </source>
</reference>
<dbReference type="PANTHER" id="PTHR13743:SF64">
    <property type="entry name" value="LIPOPOLYSACCHARIDE-RESPONSIVE AND BEIGE-LIKE ANCHOR PROTEIN"/>
    <property type="match status" value="1"/>
</dbReference>
<evidence type="ECO:0000313" key="3">
    <source>
        <dbReference type="Proteomes" id="UP000629713"/>
    </source>
</evidence>
<accession>A0A852FJI5</accession>
<feature type="non-terminal residue" evidence="2">
    <location>
        <position position="1"/>
    </location>
</feature>
<gene>
    <name evidence="2" type="primary">Lrba_0</name>
    <name evidence="2" type="ORF">PEUTAE_R09893</name>
</gene>
<sequence length="81" mass="8709">DFATPRAVLTGHDYEITCAAICAELGLVISGSKEGPCLIHSMNGDLLRTLEGPERLQGPESCLRPKLIQTSREGHCVATME</sequence>
<name>A0A852FJI5_PEUTA</name>
<dbReference type="EMBL" id="WBNO01011317">
    <property type="protein sequence ID" value="NXQ14032.1"/>
    <property type="molecule type" value="Genomic_DNA"/>
</dbReference>
<protein>
    <submittedName>
        <fullName evidence="2">LRBA protein</fullName>
    </submittedName>
</protein>
<dbReference type="InterPro" id="IPR050865">
    <property type="entry name" value="BEACH_Domain"/>
</dbReference>
<dbReference type="SUPFAM" id="SSF50978">
    <property type="entry name" value="WD40 repeat-like"/>
    <property type="match status" value="1"/>
</dbReference>
<dbReference type="GO" id="GO:0005829">
    <property type="term" value="C:cytosol"/>
    <property type="evidence" value="ECO:0007669"/>
    <property type="project" value="TreeGrafter"/>
</dbReference>
<dbReference type="Proteomes" id="UP000629713">
    <property type="component" value="Unassembled WGS sequence"/>
</dbReference>
<feature type="non-terminal residue" evidence="2">
    <location>
        <position position="81"/>
    </location>
</feature>
<keyword evidence="3" id="KW-1185">Reference proteome</keyword>
<dbReference type="GO" id="GO:0019901">
    <property type="term" value="F:protein kinase binding"/>
    <property type="evidence" value="ECO:0007669"/>
    <property type="project" value="TreeGrafter"/>
</dbReference>
<evidence type="ECO:0000256" key="1">
    <source>
        <dbReference type="ARBA" id="ARBA00022574"/>
    </source>
</evidence>
<dbReference type="GO" id="GO:0016020">
    <property type="term" value="C:membrane"/>
    <property type="evidence" value="ECO:0007669"/>
    <property type="project" value="TreeGrafter"/>
</dbReference>